<dbReference type="EC" id="4.2.3.4" evidence="9 10"/>
<feature type="binding site" evidence="9">
    <location>
        <begin position="71"/>
        <end position="76"/>
    </location>
    <ligand>
        <name>NAD(+)</name>
        <dbReference type="ChEBI" id="CHEBI:57540"/>
    </ligand>
</feature>
<dbReference type="GO" id="GO:0009423">
    <property type="term" value="P:chorismate biosynthetic process"/>
    <property type="evidence" value="ECO:0007669"/>
    <property type="project" value="UniProtKB-UniRule"/>
</dbReference>
<evidence type="ECO:0000256" key="4">
    <source>
        <dbReference type="ARBA" id="ARBA00022741"/>
    </source>
</evidence>
<keyword evidence="6 9" id="KW-0520">NAD</keyword>
<keyword evidence="8 9" id="KW-0170">Cobalt</keyword>
<dbReference type="Proteomes" id="UP000473885">
    <property type="component" value="Unassembled WGS sequence"/>
</dbReference>
<evidence type="ECO:0000256" key="1">
    <source>
        <dbReference type="ARBA" id="ARBA00001911"/>
    </source>
</evidence>
<organism evidence="13 14">
    <name type="scientific">Clostridium niameyense</name>
    <dbReference type="NCBI Taxonomy" id="1622073"/>
    <lineage>
        <taxon>Bacteria</taxon>
        <taxon>Bacillati</taxon>
        <taxon>Bacillota</taxon>
        <taxon>Clostridia</taxon>
        <taxon>Eubacteriales</taxon>
        <taxon>Clostridiaceae</taxon>
        <taxon>Clostridium</taxon>
    </lineage>
</organism>
<feature type="domain" description="3-dehydroquinate synthase N-terminal" evidence="11">
    <location>
        <begin position="67"/>
        <end position="178"/>
    </location>
</feature>
<comment type="function">
    <text evidence="9">Catalyzes the conversion of 3-deoxy-D-arabino-heptulosonate 7-phosphate (DAHP) to dehydroquinate (DHQ).</text>
</comment>
<dbReference type="Pfam" id="PF01761">
    <property type="entry name" value="DHQ_synthase"/>
    <property type="match status" value="1"/>
</dbReference>
<feature type="domain" description="3-dehydroquinate synthase C-terminal" evidence="12">
    <location>
        <begin position="181"/>
        <end position="323"/>
    </location>
</feature>
<feature type="binding site" evidence="9">
    <location>
        <position position="184"/>
    </location>
    <ligand>
        <name>Zn(2+)</name>
        <dbReference type="ChEBI" id="CHEBI:29105"/>
    </ligand>
</feature>
<dbReference type="CDD" id="cd08195">
    <property type="entry name" value="DHQS"/>
    <property type="match status" value="1"/>
</dbReference>
<keyword evidence="5 9" id="KW-0862">Zinc</keyword>
<dbReference type="GO" id="GO:0046872">
    <property type="term" value="F:metal ion binding"/>
    <property type="evidence" value="ECO:0007669"/>
    <property type="project" value="UniProtKB-KW"/>
</dbReference>
<evidence type="ECO:0000256" key="7">
    <source>
        <dbReference type="ARBA" id="ARBA00023239"/>
    </source>
</evidence>
<evidence type="ECO:0000259" key="11">
    <source>
        <dbReference type="Pfam" id="PF01761"/>
    </source>
</evidence>
<keyword evidence="9" id="KW-0028">Amino-acid biosynthesis</keyword>
<comment type="similarity">
    <text evidence="9">Belongs to the sugar phosphate cyclases superfamily. Dehydroquinate synthase family.</text>
</comment>
<dbReference type="InterPro" id="IPR050071">
    <property type="entry name" value="Dehydroquinate_synthase"/>
</dbReference>
<dbReference type="Pfam" id="PF24621">
    <property type="entry name" value="DHQS_C"/>
    <property type="match status" value="1"/>
</dbReference>
<dbReference type="RefSeq" id="WP_163248862.1">
    <property type="nucleotide sequence ID" value="NZ_SXDP01000002.1"/>
</dbReference>
<keyword evidence="9" id="KW-0057">Aromatic amino acid biosynthesis</keyword>
<feature type="binding site" evidence="9">
    <location>
        <begin position="129"/>
        <end position="130"/>
    </location>
    <ligand>
        <name>NAD(+)</name>
        <dbReference type="ChEBI" id="CHEBI:57540"/>
    </ligand>
</feature>
<dbReference type="PANTHER" id="PTHR43622:SF1">
    <property type="entry name" value="3-DEHYDROQUINATE SYNTHASE"/>
    <property type="match status" value="1"/>
</dbReference>
<dbReference type="FunFam" id="3.40.50.1970:FF:000007">
    <property type="entry name" value="Pentafunctional AROM polypeptide"/>
    <property type="match status" value="1"/>
</dbReference>
<dbReference type="HAMAP" id="MF_00110">
    <property type="entry name" value="DHQ_synthase"/>
    <property type="match status" value="1"/>
</dbReference>
<feature type="binding site" evidence="9">
    <location>
        <position position="263"/>
    </location>
    <ligand>
        <name>Zn(2+)</name>
        <dbReference type="ChEBI" id="CHEBI:29105"/>
    </ligand>
</feature>
<comment type="pathway">
    <text evidence="9">Metabolic intermediate biosynthesis; chorismate biosynthesis; chorismate from D-erythrose 4-phosphate and phosphoenolpyruvate: step 2/7.</text>
</comment>
<comment type="caution">
    <text evidence="13">The sequence shown here is derived from an EMBL/GenBank/DDBJ whole genome shotgun (WGS) entry which is preliminary data.</text>
</comment>
<dbReference type="GO" id="GO:0005737">
    <property type="term" value="C:cytoplasm"/>
    <property type="evidence" value="ECO:0007669"/>
    <property type="project" value="UniProtKB-SubCell"/>
</dbReference>
<evidence type="ECO:0000256" key="2">
    <source>
        <dbReference type="ARBA" id="ARBA00001947"/>
    </source>
</evidence>
<evidence type="ECO:0000256" key="5">
    <source>
        <dbReference type="ARBA" id="ARBA00022833"/>
    </source>
</evidence>
<dbReference type="AlphaFoldDB" id="A0A6M0R7Z8"/>
<keyword evidence="7 9" id="KW-0456">Lyase</keyword>
<dbReference type="GO" id="GO:0000166">
    <property type="term" value="F:nucleotide binding"/>
    <property type="evidence" value="ECO:0007669"/>
    <property type="project" value="UniProtKB-KW"/>
</dbReference>
<dbReference type="InterPro" id="IPR056179">
    <property type="entry name" value="DHQS_C"/>
</dbReference>
<evidence type="ECO:0000256" key="10">
    <source>
        <dbReference type="NCBIfam" id="TIGR01357"/>
    </source>
</evidence>
<dbReference type="InterPro" id="IPR030963">
    <property type="entry name" value="DHQ_synth_fam"/>
</dbReference>
<dbReference type="NCBIfam" id="TIGR01357">
    <property type="entry name" value="aroB"/>
    <property type="match status" value="1"/>
</dbReference>
<feature type="binding site" evidence="9">
    <location>
        <begin position="169"/>
        <end position="172"/>
    </location>
    <ligand>
        <name>NAD(+)</name>
        <dbReference type="ChEBI" id="CHEBI:57540"/>
    </ligand>
</feature>
<keyword evidence="3 9" id="KW-0479">Metal-binding</keyword>
<name>A0A6M0R7Z8_9CLOT</name>
<comment type="cofactor">
    <cofactor evidence="9">
        <name>Co(2+)</name>
        <dbReference type="ChEBI" id="CHEBI:48828"/>
    </cofactor>
    <cofactor evidence="9">
        <name>Zn(2+)</name>
        <dbReference type="ChEBI" id="CHEBI:29105"/>
    </cofactor>
    <text evidence="9">Binds 1 divalent metal cation per subunit. Can use either Co(2+) or Zn(2+).</text>
</comment>
<dbReference type="Gene3D" id="1.20.1090.10">
    <property type="entry name" value="Dehydroquinate synthase-like - alpha domain"/>
    <property type="match status" value="1"/>
</dbReference>
<dbReference type="PANTHER" id="PTHR43622">
    <property type="entry name" value="3-DEHYDROQUINATE SYNTHASE"/>
    <property type="match status" value="1"/>
</dbReference>
<evidence type="ECO:0000256" key="9">
    <source>
        <dbReference type="HAMAP-Rule" id="MF_00110"/>
    </source>
</evidence>
<evidence type="ECO:0000256" key="6">
    <source>
        <dbReference type="ARBA" id="ARBA00023027"/>
    </source>
</evidence>
<evidence type="ECO:0000313" key="14">
    <source>
        <dbReference type="Proteomes" id="UP000473885"/>
    </source>
</evidence>
<dbReference type="GO" id="GO:0003856">
    <property type="term" value="F:3-dehydroquinate synthase activity"/>
    <property type="evidence" value="ECO:0007669"/>
    <property type="project" value="UniProtKB-UniRule"/>
</dbReference>
<comment type="cofactor">
    <cofactor evidence="2">
        <name>Zn(2+)</name>
        <dbReference type="ChEBI" id="CHEBI:29105"/>
    </cofactor>
</comment>
<dbReference type="UniPathway" id="UPA00053">
    <property type="reaction ID" value="UER00085"/>
</dbReference>
<dbReference type="EMBL" id="SXDP01000002">
    <property type="protein sequence ID" value="NEZ46362.1"/>
    <property type="molecule type" value="Genomic_DNA"/>
</dbReference>
<dbReference type="GO" id="GO:0009073">
    <property type="term" value="P:aromatic amino acid family biosynthetic process"/>
    <property type="evidence" value="ECO:0007669"/>
    <property type="project" value="UniProtKB-KW"/>
</dbReference>
<feature type="binding site" evidence="9">
    <location>
        <position position="142"/>
    </location>
    <ligand>
        <name>NAD(+)</name>
        <dbReference type="ChEBI" id="CHEBI:57540"/>
    </ligand>
</feature>
<keyword evidence="9" id="KW-0963">Cytoplasm</keyword>
<dbReference type="InterPro" id="IPR016037">
    <property type="entry name" value="DHQ_synth_AroB"/>
</dbReference>
<feature type="binding site" evidence="9">
    <location>
        <position position="247"/>
    </location>
    <ligand>
        <name>Zn(2+)</name>
        <dbReference type="ChEBI" id="CHEBI:29105"/>
    </ligand>
</feature>
<dbReference type="GO" id="GO:0008652">
    <property type="term" value="P:amino acid biosynthetic process"/>
    <property type="evidence" value="ECO:0007669"/>
    <property type="project" value="UniProtKB-KW"/>
</dbReference>
<dbReference type="Gene3D" id="3.40.50.1970">
    <property type="match status" value="1"/>
</dbReference>
<keyword evidence="14" id="KW-1185">Reference proteome</keyword>
<evidence type="ECO:0000313" key="13">
    <source>
        <dbReference type="EMBL" id="NEZ46362.1"/>
    </source>
</evidence>
<evidence type="ECO:0000259" key="12">
    <source>
        <dbReference type="Pfam" id="PF24621"/>
    </source>
</evidence>
<dbReference type="InterPro" id="IPR030960">
    <property type="entry name" value="DHQS/DOIS_N"/>
</dbReference>
<comment type="cofactor">
    <cofactor evidence="1 9">
        <name>NAD(+)</name>
        <dbReference type="ChEBI" id="CHEBI:57540"/>
    </cofactor>
</comment>
<comment type="caution">
    <text evidence="9">Lacks conserved residue(s) required for the propagation of feature annotation.</text>
</comment>
<accession>A0A6M0R7Z8</accession>
<proteinExistence type="inferred from homology"/>
<comment type="catalytic activity">
    <reaction evidence="9">
        <text>7-phospho-2-dehydro-3-deoxy-D-arabino-heptonate = 3-dehydroquinate + phosphate</text>
        <dbReference type="Rhea" id="RHEA:21968"/>
        <dbReference type="ChEBI" id="CHEBI:32364"/>
        <dbReference type="ChEBI" id="CHEBI:43474"/>
        <dbReference type="ChEBI" id="CHEBI:58394"/>
        <dbReference type="EC" id="4.2.3.4"/>
    </reaction>
</comment>
<keyword evidence="4 9" id="KW-0547">Nucleotide-binding</keyword>
<dbReference type="PIRSF" id="PIRSF001455">
    <property type="entry name" value="DHQ_synth"/>
    <property type="match status" value="1"/>
</dbReference>
<dbReference type="SUPFAM" id="SSF56796">
    <property type="entry name" value="Dehydroquinate synthase-like"/>
    <property type="match status" value="1"/>
</dbReference>
<reference evidence="13 14" key="1">
    <citation type="submission" date="2019-04" db="EMBL/GenBank/DDBJ databases">
        <title>Genome sequencing of Clostridium botulinum Groups I-IV and Clostridium butyricum.</title>
        <authorList>
            <person name="Brunt J."/>
            <person name="Van Vliet A.H.M."/>
            <person name="Stringer S.C."/>
            <person name="Carter A.T."/>
            <person name="Peck M.W."/>
        </authorList>
    </citation>
    <scope>NUCLEOTIDE SEQUENCE [LARGE SCALE GENOMIC DNA]</scope>
    <source>
        <strain evidence="13 14">IFR 18/094</strain>
    </source>
</reference>
<evidence type="ECO:0000256" key="3">
    <source>
        <dbReference type="ARBA" id="ARBA00022723"/>
    </source>
</evidence>
<gene>
    <name evidence="9 13" type="primary">aroB</name>
    <name evidence="13" type="ORF">FDF74_03935</name>
</gene>
<evidence type="ECO:0000256" key="8">
    <source>
        <dbReference type="ARBA" id="ARBA00023285"/>
    </source>
</evidence>
<feature type="binding site" evidence="9">
    <location>
        <position position="151"/>
    </location>
    <ligand>
        <name>NAD(+)</name>
        <dbReference type="ChEBI" id="CHEBI:57540"/>
    </ligand>
</feature>
<sequence length="362" mass="41679">MKEIILENDKFDYRVYINNNINKFHNILLENKIKDSNSIFIITDENVYKAYEKVLKTLKNKNKYFVYVIESGEKNKNFNTISHIYDFLIKKEANRSSIIIALGGGIVGDIAGFVASTYMRGIGFINVPTTLLSQVDSCIGGKTGYNYKGIKNIIGNFYNPIFVYVSTYFLKTLNKEEFLAGFGEVIKYALIKDNNLFDFIQNNIKYIMEKEQDKLLHIVHECLFIKAKIVKEDFNDLGIRNSLNFGHTVGHAIEVSSNYEIFHGEAVALGILVALKLSEKKLNLSKDVYNKVVDIYKKVGLPYKYKVDNYKSFMYAIKHDKKNTNKIMFVLLEKIGKFKIKVEINEKEIIEAMEESICKGEN</sequence>
<protein>
    <recommendedName>
        <fullName evidence="9 10">3-dehydroquinate synthase</fullName>
        <shortName evidence="9">DHQS</shortName>
        <ecNumber evidence="9 10">4.2.3.4</ecNumber>
    </recommendedName>
</protein>
<comment type="subcellular location">
    <subcellularLocation>
        <location evidence="9">Cytoplasm</location>
    </subcellularLocation>
</comment>